<sequence length="110" mass="13087">MNEETFFNADNKQKTTWQIIKTETGKSNKTQVRRSIPCDKLNTSFVNTGSEIIKKKENTSLNPHSYRKRINVRQPHFFHFRAVLENEVLCYINRMKSKTLMDLFHQYVFG</sequence>
<protein>
    <submittedName>
        <fullName evidence="1">Uncharacterized protein</fullName>
    </submittedName>
</protein>
<name>A0AAW1U0K6_9CUCU</name>
<keyword evidence="2" id="KW-1185">Reference proteome</keyword>
<organism evidence="1 2">
    <name type="scientific">Henosepilachna vigintioctopunctata</name>
    <dbReference type="NCBI Taxonomy" id="420089"/>
    <lineage>
        <taxon>Eukaryota</taxon>
        <taxon>Metazoa</taxon>
        <taxon>Ecdysozoa</taxon>
        <taxon>Arthropoda</taxon>
        <taxon>Hexapoda</taxon>
        <taxon>Insecta</taxon>
        <taxon>Pterygota</taxon>
        <taxon>Neoptera</taxon>
        <taxon>Endopterygota</taxon>
        <taxon>Coleoptera</taxon>
        <taxon>Polyphaga</taxon>
        <taxon>Cucujiformia</taxon>
        <taxon>Coccinelloidea</taxon>
        <taxon>Coccinellidae</taxon>
        <taxon>Epilachninae</taxon>
        <taxon>Epilachnini</taxon>
        <taxon>Henosepilachna</taxon>
    </lineage>
</organism>
<proteinExistence type="predicted"/>
<dbReference type="AlphaFoldDB" id="A0AAW1U0K6"/>
<accession>A0AAW1U0K6</accession>
<dbReference type="Proteomes" id="UP001431783">
    <property type="component" value="Unassembled WGS sequence"/>
</dbReference>
<evidence type="ECO:0000313" key="1">
    <source>
        <dbReference type="EMBL" id="KAK9876424.1"/>
    </source>
</evidence>
<evidence type="ECO:0000313" key="2">
    <source>
        <dbReference type="Proteomes" id="UP001431783"/>
    </source>
</evidence>
<comment type="caution">
    <text evidence="1">The sequence shown here is derived from an EMBL/GenBank/DDBJ whole genome shotgun (WGS) entry which is preliminary data.</text>
</comment>
<dbReference type="EMBL" id="JARQZJ010000036">
    <property type="protein sequence ID" value="KAK9876424.1"/>
    <property type="molecule type" value="Genomic_DNA"/>
</dbReference>
<reference evidence="1 2" key="1">
    <citation type="submission" date="2023-03" db="EMBL/GenBank/DDBJ databases">
        <title>Genome insight into feeding habits of ladybird beetles.</title>
        <authorList>
            <person name="Li H.-S."/>
            <person name="Huang Y.-H."/>
            <person name="Pang H."/>
        </authorList>
    </citation>
    <scope>NUCLEOTIDE SEQUENCE [LARGE SCALE GENOMIC DNA]</scope>
    <source>
        <strain evidence="1">SYSU_2023b</strain>
        <tissue evidence="1">Whole body</tissue>
    </source>
</reference>
<gene>
    <name evidence="1" type="ORF">WA026_012737</name>
</gene>